<dbReference type="RefSeq" id="WP_275469463.1">
    <property type="nucleotide sequence ID" value="NZ_CP110232.1"/>
</dbReference>
<dbReference type="InterPro" id="IPR036102">
    <property type="entry name" value="OsmC/Ohrsf"/>
</dbReference>
<dbReference type="Proteomes" id="UP001179647">
    <property type="component" value="Chromosome"/>
</dbReference>
<sequence length="131" mass="14629">MKQENLVLVQGEKGMELPFETGNWVLLKGEEGYSPVETLAACVGACGAYVYQSILKNSKIDYQFEKVHVTYKRDETKKSEPLSMVSLVFDIRVAEEDQGKAERGLKMIGAHCPVMQSLDPAIEISEIVNFL</sequence>
<dbReference type="PANTHER" id="PTHR34352:SF1">
    <property type="entry name" value="PROTEIN YHFA"/>
    <property type="match status" value="1"/>
</dbReference>
<reference evidence="1" key="1">
    <citation type="submission" date="2022-10" db="EMBL/GenBank/DDBJ databases">
        <title>Vagococcus sp. isolated from poultry meat.</title>
        <authorList>
            <person name="Johansson P."/>
            <person name="Bjorkroth J."/>
        </authorList>
    </citation>
    <scope>NUCLEOTIDE SEQUENCE</scope>
    <source>
        <strain evidence="1">STAA11</strain>
    </source>
</reference>
<gene>
    <name evidence="1" type="ORF">OL234_01780</name>
</gene>
<accession>A0AAF0I6M8</accession>
<keyword evidence="2" id="KW-1185">Reference proteome</keyword>
<dbReference type="AlphaFoldDB" id="A0AAF0I6M8"/>
<dbReference type="PANTHER" id="PTHR34352">
    <property type="entry name" value="PROTEIN YHFA"/>
    <property type="match status" value="1"/>
</dbReference>
<organism evidence="1 2">
    <name type="scientific">Vagococcus intermedius</name>
    <dbReference type="NCBI Taxonomy" id="2991418"/>
    <lineage>
        <taxon>Bacteria</taxon>
        <taxon>Bacillati</taxon>
        <taxon>Bacillota</taxon>
        <taxon>Bacilli</taxon>
        <taxon>Lactobacillales</taxon>
        <taxon>Enterococcaceae</taxon>
        <taxon>Vagococcus</taxon>
    </lineage>
</organism>
<dbReference type="KEGG" id="vie:OL234_01780"/>
<evidence type="ECO:0000313" key="2">
    <source>
        <dbReference type="Proteomes" id="UP001179647"/>
    </source>
</evidence>
<dbReference type="InterPro" id="IPR003718">
    <property type="entry name" value="OsmC/Ohr_fam"/>
</dbReference>
<dbReference type="Pfam" id="PF02566">
    <property type="entry name" value="OsmC"/>
    <property type="match status" value="1"/>
</dbReference>
<evidence type="ECO:0000313" key="1">
    <source>
        <dbReference type="EMBL" id="WEG73663.1"/>
    </source>
</evidence>
<dbReference type="SUPFAM" id="SSF82784">
    <property type="entry name" value="OsmC-like"/>
    <property type="match status" value="1"/>
</dbReference>
<protein>
    <submittedName>
        <fullName evidence="1">OsmC family protein</fullName>
    </submittedName>
</protein>
<name>A0AAF0I6M8_9ENTE</name>
<dbReference type="InterPro" id="IPR015946">
    <property type="entry name" value="KH_dom-like_a/b"/>
</dbReference>
<dbReference type="Gene3D" id="3.30.300.20">
    <property type="match status" value="1"/>
</dbReference>
<dbReference type="EMBL" id="CP110232">
    <property type="protein sequence ID" value="WEG73663.1"/>
    <property type="molecule type" value="Genomic_DNA"/>
</dbReference>
<proteinExistence type="predicted"/>